<evidence type="ECO:0000256" key="1">
    <source>
        <dbReference type="SAM" id="SignalP"/>
    </source>
</evidence>
<organism evidence="2 3">
    <name type="scientific">Morchella conica CCBAS932</name>
    <dbReference type="NCBI Taxonomy" id="1392247"/>
    <lineage>
        <taxon>Eukaryota</taxon>
        <taxon>Fungi</taxon>
        <taxon>Dikarya</taxon>
        <taxon>Ascomycota</taxon>
        <taxon>Pezizomycotina</taxon>
        <taxon>Pezizomycetes</taxon>
        <taxon>Pezizales</taxon>
        <taxon>Morchellaceae</taxon>
        <taxon>Morchella</taxon>
    </lineage>
</organism>
<proteinExistence type="predicted"/>
<evidence type="ECO:0000313" key="2">
    <source>
        <dbReference type="EMBL" id="RPB10371.1"/>
    </source>
</evidence>
<feature type="signal peptide" evidence="1">
    <location>
        <begin position="1"/>
        <end position="19"/>
    </location>
</feature>
<keyword evidence="1" id="KW-0732">Signal</keyword>
<protein>
    <submittedName>
        <fullName evidence="2">Uncharacterized protein</fullName>
    </submittedName>
</protein>
<dbReference type="EMBL" id="ML119143">
    <property type="protein sequence ID" value="RPB10371.1"/>
    <property type="molecule type" value="Genomic_DNA"/>
</dbReference>
<name>A0A3N4KPS8_9PEZI</name>
<dbReference type="InParanoid" id="A0A3N4KPS8"/>
<accession>A0A3N4KPS8</accession>
<gene>
    <name evidence="2" type="ORF">P167DRAFT_251614</name>
</gene>
<evidence type="ECO:0000313" key="3">
    <source>
        <dbReference type="Proteomes" id="UP000277580"/>
    </source>
</evidence>
<dbReference type="AlphaFoldDB" id="A0A3N4KPS8"/>
<reference evidence="2 3" key="1">
    <citation type="journal article" date="2018" name="Nat. Ecol. Evol.">
        <title>Pezizomycetes genomes reveal the molecular basis of ectomycorrhizal truffle lifestyle.</title>
        <authorList>
            <person name="Murat C."/>
            <person name="Payen T."/>
            <person name="Noel B."/>
            <person name="Kuo A."/>
            <person name="Morin E."/>
            <person name="Chen J."/>
            <person name="Kohler A."/>
            <person name="Krizsan K."/>
            <person name="Balestrini R."/>
            <person name="Da Silva C."/>
            <person name="Montanini B."/>
            <person name="Hainaut M."/>
            <person name="Levati E."/>
            <person name="Barry K.W."/>
            <person name="Belfiori B."/>
            <person name="Cichocki N."/>
            <person name="Clum A."/>
            <person name="Dockter R.B."/>
            <person name="Fauchery L."/>
            <person name="Guy J."/>
            <person name="Iotti M."/>
            <person name="Le Tacon F."/>
            <person name="Lindquist E.A."/>
            <person name="Lipzen A."/>
            <person name="Malagnac F."/>
            <person name="Mello A."/>
            <person name="Molinier V."/>
            <person name="Miyauchi S."/>
            <person name="Poulain J."/>
            <person name="Riccioni C."/>
            <person name="Rubini A."/>
            <person name="Sitrit Y."/>
            <person name="Splivallo R."/>
            <person name="Traeger S."/>
            <person name="Wang M."/>
            <person name="Zifcakova L."/>
            <person name="Wipf D."/>
            <person name="Zambonelli A."/>
            <person name="Paolocci F."/>
            <person name="Nowrousian M."/>
            <person name="Ottonello S."/>
            <person name="Baldrian P."/>
            <person name="Spatafora J.W."/>
            <person name="Henrissat B."/>
            <person name="Nagy L.G."/>
            <person name="Aury J.M."/>
            <person name="Wincker P."/>
            <person name="Grigoriev I.V."/>
            <person name="Bonfante P."/>
            <person name="Martin F.M."/>
        </authorList>
    </citation>
    <scope>NUCLEOTIDE SEQUENCE [LARGE SCALE GENOMIC DNA]</scope>
    <source>
        <strain evidence="2 3">CCBAS932</strain>
    </source>
</reference>
<dbReference type="Proteomes" id="UP000277580">
    <property type="component" value="Unassembled WGS sequence"/>
</dbReference>
<feature type="chain" id="PRO_5017952935" evidence="1">
    <location>
        <begin position="20"/>
        <end position="86"/>
    </location>
</feature>
<sequence>MVFMLSSFYLRFFLAFRWAVMSYYNKRQQPWKSGRRAYKEKREREVGQVRAGKVPLVFTPISPPLGPSYIRTLVMIALEGSQEIRQ</sequence>
<keyword evidence="3" id="KW-1185">Reference proteome</keyword>